<dbReference type="Proteomes" id="UP001161691">
    <property type="component" value="Unassembled WGS sequence"/>
</dbReference>
<feature type="compositionally biased region" description="Polar residues" evidence="1">
    <location>
        <begin position="61"/>
        <end position="71"/>
    </location>
</feature>
<dbReference type="EMBL" id="JAGRPV010000001">
    <property type="protein sequence ID" value="MDI4644396.1"/>
    <property type="molecule type" value="Genomic_DNA"/>
</dbReference>
<dbReference type="RefSeq" id="WP_282907400.1">
    <property type="nucleotide sequence ID" value="NZ_JAGRPV010000001.1"/>
</dbReference>
<accession>A0ABT6TC42</accession>
<feature type="region of interest" description="Disordered" evidence="1">
    <location>
        <begin position="31"/>
        <end position="71"/>
    </location>
</feature>
<keyword evidence="3" id="KW-1185">Reference proteome</keyword>
<evidence type="ECO:0000256" key="1">
    <source>
        <dbReference type="SAM" id="MobiDB-lite"/>
    </source>
</evidence>
<feature type="compositionally biased region" description="Basic residues" evidence="1">
    <location>
        <begin position="8"/>
        <end position="20"/>
    </location>
</feature>
<name>A0ABT6TC42_9BACL</name>
<evidence type="ECO:0000313" key="3">
    <source>
        <dbReference type="Proteomes" id="UP001161691"/>
    </source>
</evidence>
<feature type="compositionally biased region" description="Basic residues" evidence="1">
    <location>
        <begin position="31"/>
        <end position="60"/>
    </location>
</feature>
<reference evidence="2" key="1">
    <citation type="submission" date="2023-04" db="EMBL/GenBank/DDBJ databases">
        <title>Comparative genomic analysis of Cohnella hashimotonis sp. nov., isolated from the International Space Station.</title>
        <authorList>
            <person name="Venkateswaran K."/>
            <person name="Simpson A."/>
        </authorList>
    </citation>
    <scope>NUCLEOTIDE SEQUENCE</scope>
    <source>
        <strain evidence="2">F6_2S_P_1</strain>
    </source>
</reference>
<protein>
    <recommendedName>
        <fullName evidence="4">Flagellar assembly protein H</fullName>
    </recommendedName>
</protein>
<comment type="caution">
    <text evidence="2">The sequence shown here is derived from an EMBL/GenBank/DDBJ whole genome shotgun (WGS) entry which is preliminary data.</text>
</comment>
<sequence>METLGVHALRKKSRAKPGRRVRPLRRKAGLVKRRSGLKKRAGAAVGKRRISRVRSRRRKTTNPGASFNQAYNEGYNAGFAKGFEDGHQLAYDQQV</sequence>
<evidence type="ECO:0008006" key="4">
    <source>
        <dbReference type="Google" id="ProtNLM"/>
    </source>
</evidence>
<gene>
    <name evidence="2" type="ORF">KB449_05450</name>
</gene>
<proteinExistence type="predicted"/>
<organism evidence="2 3">
    <name type="scientific">Cohnella hashimotonis</name>
    <dbReference type="NCBI Taxonomy" id="2826895"/>
    <lineage>
        <taxon>Bacteria</taxon>
        <taxon>Bacillati</taxon>
        <taxon>Bacillota</taxon>
        <taxon>Bacilli</taxon>
        <taxon>Bacillales</taxon>
        <taxon>Paenibacillaceae</taxon>
        <taxon>Cohnella</taxon>
    </lineage>
</organism>
<evidence type="ECO:0000313" key="2">
    <source>
        <dbReference type="EMBL" id="MDI4644396.1"/>
    </source>
</evidence>
<feature type="region of interest" description="Disordered" evidence="1">
    <location>
        <begin position="1"/>
        <end position="20"/>
    </location>
</feature>